<dbReference type="Pfam" id="PF02277">
    <property type="entry name" value="DBI_PRT"/>
    <property type="match status" value="1"/>
</dbReference>
<dbReference type="GO" id="GO:0008939">
    <property type="term" value="F:nicotinate-nucleotide-dimethylbenzimidazole phosphoribosyltransferase activity"/>
    <property type="evidence" value="ECO:0007669"/>
    <property type="project" value="InterPro"/>
</dbReference>
<dbReference type="FunCoup" id="A0A543B2W8">
    <property type="interactions" value="90"/>
</dbReference>
<dbReference type="InterPro" id="IPR036087">
    <property type="entry name" value="Nict_dMeBzImd_PRibTrfase_sf"/>
</dbReference>
<name>A0A543B2W8_9ACTN</name>
<dbReference type="PANTHER" id="PTHR43463:SF1">
    <property type="entry name" value="NICOTINATE-NUCLEOTIDE--DIMETHYLBENZIMIDAZOLE PHOSPHORIBOSYLTRANSFERASE"/>
    <property type="match status" value="1"/>
</dbReference>
<keyword evidence="1" id="KW-0808">Transferase</keyword>
<evidence type="ECO:0000313" key="1">
    <source>
        <dbReference type="EMBL" id="TQL79175.1"/>
    </source>
</evidence>
<dbReference type="PANTHER" id="PTHR43463">
    <property type="entry name" value="NICOTINATE-NUCLEOTIDE--DIMETHYLBENZIMIDAZOLE PHOSPHORIBOSYLTRANSFERASE"/>
    <property type="match status" value="1"/>
</dbReference>
<dbReference type="Proteomes" id="UP000317043">
    <property type="component" value="Unassembled WGS sequence"/>
</dbReference>
<dbReference type="SUPFAM" id="SSF52733">
    <property type="entry name" value="Nicotinate mononucleotide:5,6-dimethylbenzimidazole phosphoribosyltransferase (CobT)"/>
    <property type="match status" value="1"/>
</dbReference>
<reference evidence="1 2" key="1">
    <citation type="submission" date="2019-06" db="EMBL/GenBank/DDBJ databases">
        <title>Sequencing the genomes of 1000 actinobacteria strains.</title>
        <authorList>
            <person name="Klenk H.-P."/>
        </authorList>
    </citation>
    <scope>NUCLEOTIDE SEQUENCE [LARGE SCALE GENOMIC DNA]</scope>
    <source>
        <strain evidence="1 2">DSM 45928</strain>
    </source>
</reference>
<dbReference type="InParanoid" id="A0A543B2W8"/>
<dbReference type="EMBL" id="VFOW01000001">
    <property type="protein sequence ID" value="TQL79175.1"/>
    <property type="molecule type" value="Genomic_DNA"/>
</dbReference>
<proteinExistence type="predicted"/>
<keyword evidence="1" id="KW-0328">Glycosyltransferase</keyword>
<protein>
    <submittedName>
        <fullName evidence="1">Nicotinate-nucleotide--dimethylbenzimidazole phosphoribosyltransferase</fullName>
    </submittedName>
</protein>
<dbReference type="Gene3D" id="3.40.50.10210">
    <property type="match status" value="1"/>
</dbReference>
<comment type="caution">
    <text evidence="1">The sequence shown here is derived from an EMBL/GenBank/DDBJ whole genome shotgun (WGS) entry which is preliminary data.</text>
</comment>
<accession>A0A543B2W8</accession>
<sequence>MSDVSPTTVLDKVKVPFPDAAYATRATNRLASALLPGSGLGSLANVVSWAGRVQATAEPTPFKQIEAILVSGATTGGFTAGDTDESAADHRTLLDRLATDAGVTVRPVTTETTSAAEDGPVLTDEQYAEAIALGRETADGCIDSGADLLVLAGFGPGAVAAAVAVTAHMTRTSAVELSPRIQLPGGVIDDNIWMRRIAATRDAFARANGAARNARTTLSEFGGAVIATMTGVIVAAGLRRTPVLFDGPIAASAALAARDFSLGAPKWCYAPDRSPHPVVEKVAGQVGMAKPVGPGMDIGEGCAVLYSLPLLQSTLRLAGELPYPAPVTETTEESTGDSGAEA</sequence>
<evidence type="ECO:0000313" key="2">
    <source>
        <dbReference type="Proteomes" id="UP000317043"/>
    </source>
</evidence>
<gene>
    <name evidence="1" type="ORF">FB566_4776</name>
</gene>
<keyword evidence="2" id="KW-1185">Reference proteome</keyword>
<dbReference type="AlphaFoldDB" id="A0A543B2W8"/>
<organism evidence="1 2">
    <name type="scientific">Stackebrandtia endophytica</name>
    <dbReference type="NCBI Taxonomy" id="1496996"/>
    <lineage>
        <taxon>Bacteria</taxon>
        <taxon>Bacillati</taxon>
        <taxon>Actinomycetota</taxon>
        <taxon>Actinomycetes</taxon>
        <taxon>Glycomycetales</taxon>
        <taxon>Glycomycetaceae</taxon>
        <taxon>Stackebrandtia</taxon>
    </lineage>
</organism>
<dbReference type="InterPro" id="IPR003200">
    <property type="entry name" value="Nict_dMeBzImd_PRibTrfase"/>
</dbReference>
<dbReference type="RefSeq" id="WP_170183441.1">
    <property type="nucleotide sequence ID" value="NZ_JBHTGS010000002.1"/>
</dbReference>